<protein>
    <submittedName>
        <fullName evidence="12">ATPase P</fullName>
    </submittedName>
</protein>
<feature type="transmembrane region" description="Helical" evidence="10">
    <location>
        <begin position="71"/>
        <end position="94"/>
    </location>
</feature>
<sequence length="517" mass="57515">MLQRLGEIPAMTGDGVNDAPALQQAAIGIAMGTGTAVSKEASDMVLADDNFSTIVSAVEEGRTIYANMQAFICFLISCNIGEICAIFFATLAGFPEPLTAMHLLWINLVTDGPPATALGFNPPSPDIMSAPPRPSDEPIMTRWLLTRSIIVGPGQLSRCGQAWIPSEGGAAMCSTLFRESGRMLPQTLSLTTLVCMEMLKALSAVSVNDSLFRVGPQSNKWLLLGVSGPFLLHLFVLYSSKFGVGGLENLLGWSLYRRRTGSSLGIVKDRKSRRQRRTTMETSSYRSYSKMDHHHRRLLDDMMEVSDKTATAGTEQQSGIVDYNLSFTGNVKTEILRNDQPANNLSKERLPRRDPFDDHGHALALKDDLGEVYHQRHHHQRHLVFRESYSRLIEGGKGNETIQKRKRRMKGKFGCNKSPNFSSDSSWIPSQSNNSPTTVTSFQPPCEIDSDELDITMELQKVRRLLDMERGKSIALKDKLRDTEIQLQAAKSYNQMNMSLNMPTRSGSYSKRYRIIG</sequence>
<dbReference type="OrthoDB" id="3352408at2759"/>
<comment type="caution">
    <text evidence="12">The sequence shown here is derived from an EMBL/GenBank/DDBJ whole genome shotgun (WGS) entry which is preliminary data.</text>
</comment>
<comment type="subcellular location">
    <subcellularLocation>
        <location evidence="1">Membrane</location>
        <topology evidence="1">Multi-pass membrane protein</topology>
    </subcellularLocation>
</comment>
<evidence type="ECO:0000256" key="9">
    <source>
        <dbReference type="SAM" id="MobiDB-lite"/>
    </source>
</evidence>
<evidence type="ECO:0000256" key="8">
    <source>
        <dbReference type="ARBA" id="ARBA00023136"/>
    </source>
</evidence>
<dbReference type="GO" id="GO:0005524">
    <property type="term" value="F:ATP binding"/>
    <property type="evidence" value="ECO:0007669"/>
    <property type="project" value="UniProtKB-KW"/>
</dbReference>
<organism evidence="12 13">
    <name type="scientific">Nitzschia inconspicua</name>
    <dbReference type="NCBI Taxonomy" id="303405"/>
    <lineage>
        <taxon>Eukaryota</taxon>
        <taxon>Sar</taxon>
        <taxon>Stramenopiles</taxon>
        <taxon>Ochrophyta</taxon>
        <taxon>Bacillariophyta</taxon>
        <taxon>Bacillariophyceae</taxon>
        <taxon>Bacillariophycidae</taxon>
        <taxon>Bacillariales</taxon>
        <taxon>Bacillariaceae</taxon>
        <taxon>Nitzschia</taxon>
    </lineage>
</organism>
<accession>A0A9K3K5L1</accession>
<dbReference type="PANTHER" id="PTHR42861">
    <property type="entry name" value="CALCIUM-TRANSPORTING ATPASE"/>
    <property type="match status" value="1"/>
</dbReference>
<evidence type="ECO:0000256" key="6">
    <source>
        <dbReference type="ARBA" id="ARBA00022967"/>
    </source>
</evidence>
<dbReference type="InterPro" id="IPR001757">
    <property type="entry name" value="P_typ_ATPase"/>
</dbReference>
<feature type="region of interest" description="Disordered" evidence="9">
    <location>
        <begin position="268"/>
        <end position="287"/>
    </location>
</feature>
<keyword evidence="6" id="KW-1278">Translocase</keyword>
<dbReference type="AlphaFoldDB" id="A0A9K3K5L1"/>
<evidence type="ECO:0000256" key="4">
    <source>
        <dbReference type="ARBA" id="ARBA00022840"/>
    </source>
</evidence>
<dbReference type="NCBIfam" id="TIGR01494">
    <property type="entry name" value="ATPase_P-type"/>
    <property type="match status" value="1"/>
</dbReference>
<evidence type="ECO:0000313" key="12">
    <source>
        <dbReference type="EMBL" id="KAG7337020.1"/>
    </source>
</evidence>
<evidence type="ECO:0000256" key="3">
    <source>
        <dbReference type="ARBA" id="ARBA00022741"/>
    </source>
</evidence>
<keyword evidence="3" id="KW-0547">Nucleotide-binding</keyword>
<keyword evidence="2 10" id="KW-0812">Transmembrane</keyword>
<evidence type="ECO:0000256" key="10">
    <source>
        <dbReference type="SAM" id="Phobius"/>
    </source>
</evidence>
<dbReference type="FunFam" id="1.20.1110.10:FF:000065">
    <property type="entry name" value="Sarcoplasmic/endoplasmic reticulum calcium ATPase 1"/>
    <property type="match status" value="1"/>
</dbReference>
<dbReference type="Pfam" id="PF08282">
    <property type="entry name" value="Hydrolase_3"/>
    <property type="match status" value="1"/>
</dbReference>
<evidence type="ECO:0000256" key="2">
    <source>
        <dbReference type="ARBA" id="ARBA00022692"/>
    </source>
</evidence>
<feature type="region of interest" description="Disordered" evidence="9">
    <location>
        <begin position="421"/>
        <end position="446"/>
    </location>
</feature>
<keyword evidence="8 10" id="KW-0472">Membrane</keyword>
<dbReference type="EMBL" id="JAGRRH010000098">
    <property type="protein sequence ID" value="KAG7337020.1"/>
    <property type="molecule type" value="Genomic_DNA"/>
</dbReference>
<gene>
    <name evidence="12" type="ORF">IV203_017559</name>
</gene>
<keyword evidence="5" id="KW-0460">Magnesium</keyword>
<dbReference type="Pfam" id="PF00689">
    <property type="entry name" value="Cation_ATPase_C"/>
    <property type="match status" value="1"/>
</dbReference>
<dbReference type="GO" id="GO:0016020">
    <property type="term" value="C:membrane"/>
    <property type="evidence" value="ECO:0007669"/>
    <property type="project" value="UniProtKB-SubCell"/>
</dbReference>
<keyword evidence="7 10" id="KW-1133">Transmembrane helix</keyword>
<reference evidence="12" key="1">
    <citation type="journal article" date="2021" name="Sci. Rep.">
        <title>Diploid genomic architecture of Nitzschia inconspicua, an elite biomass production diatom.</title>
        <authorList>
            <person name="Oliver A."/>
            <person name="Podell S."/>
            <person name="Pinowska A."/>
            <person name="Traller J.C."/>
            <person name="Smith S.R."/>
            <person name="McClure R."/>
            <person name="Beliaev A."/>
            <person name="Bohutskyi P."/>
            <person name="Hill E.A."/>
            <person name="Rabines A."/>
            <person name="Zheng H."/>
            <person name="Allen L.Z."/>
            <person name="Kuo A."/>
            <person name="Grigoriev I.V."/>
            <person name="Allen A.E."/>
            <person name="Hazlebeck D."/>
            <person name="Allen E.E."/>
        </authorList>
    </citation>
    <scope>NUCLEOTIDE SEQUENCE</scope>
    <source>
        <strain evidence="12">Hildebrandi</strain>
    </source>
</reference>
<keyword evidence="4" id="KW-0067">ATP-binding</keyword>
<evidence type="ECO:0000313" key="13">
    <source>
        <dbReference type="Proteomes" id="UP000693970"/>
    </source>
</evidence>
<feature type="domain" description="Cation-transporting P-type ATPase C-terminal" evidence="11">
    <location>
        <begin position="95"/>
        <end position="240"/>
    </location>
</feature>
<feature type="non-terminal residue" evidence="12">
    <location>
        <position position="517"/>
    </location>
</feature>
<dbReference type="Proteomes" id="UP000693970">
    <property type="component" value="Unassembled WGS sequence"/>
</dbReference>
<dbReference type="InterPro" id="IPR006068">
    <property type="entry name" value="ATPase_P-typ_cation-transptr_C"/>
</dbReference>
<feature type="compositionally biased region" description="Polar residues" evidence="9">
    <location>
        <begin position="421"/>
        <end position="443"/>
    </location>
</feature>
<reference evidence="12" key="2">
    <citation type="submission" date="2021-04" db="EMBL/GenBank/DDBJ databases">
        <authorList>
            <person name="Podell S."/>
        </authorList>
    </citation>
    <scope>NUCLEOTIDE SEQUENCE</scope>
    <source>
        <strain evidence="12">Hildebrandi</strain>
    </source>
</reference>
<evidence type="ECO:0000256" key="1">
    <source>
        <dbReference type="ARBA" id="ARBA00004141"/>
    </source>
</evidence>
<evidence type="ECO:0000259" key="11">
    <source>
        <dbReference type="Pfam" id="PF00689"/>
    </source>
</evidence>
<proteinExistence type="predicted"/>
<evidence type="ECO:0000256" key="5">
    <source>
        <dbReference type="ARBA" id="ARBA00022842"/>
    </source>
</evidence>
<dbReference type="GO" id="GO:0016887">
    <property type="term" value="F:ATP hydrolysis activity"/>
    <property type="evidence" value="ECO:0007669"/>
    <property type="project" value="InterPro"/>
</dbReference>
<evidence type="ECO:0000256" key="7">
    <source>
        <dbReference type="ARBA" id="ARBA00022989"/>
    </source>
</evidence>
<name>A0A9K3K5L1_9STRA</name>
<keyword evidence="13" id="KW-1185">Reference proteome</keyword>